<dbReference type="EMBL" id="CAFW01000042">
    <property type="protein sequence ID" value="CCE54810.1"/>
    <property type="molecule type" value="Genomic_DNA"/>
</dbReference>
<evidence type="ECO:0000313" key="2">
    <source>
        <dbReference type="Proteomes" id="UP000004840"/>
    </source>
</evidence>
<accession>G7HX95</accession>
<proteinExistence type="predicted"/>
<sequence>MEFRELGESCLGYAATDTQGSVAGHGLAIQITNGMPQAIKGALVKDGGSSSQERSSAFCEIDSVTFARAITALESVHASFTASAEEIERYLS</sequence>
<name>G7HX95_9CORY</name>
<dbReference type="Proteomes" id="UP000004840">
    <property type="component" value="Unassembled WGS sequence"/>
</dbReference>
<evidence type="ECO:0000313" key="1">
    <source>
        <dbReference type="EMBL" id="CCE54810.1"/>
    </source>
</evidence>
<dbReference type="AlphaFoldDB" id="G7HX95"/>
<gene>
    <name evidence="1" type="ORF">CCAS_06255</name>
</gene>
<reference evidence="1 2" key="1">
    <citation type="journal article" date="2012" name="J. Bacteriol.">
        <title>Genome Sequence of Corynebacterium casei UCMA 3821, Isolated from a Smear-Ripened Cheese.</title>
        <authorList>
            <person name="Monnet C."/>
            <person name="Loux V."/>
            <person name="Bento P."/>
            <person name="Gibrat J.F."/>
            <person name="Straub C."/>
            <person name="Bonnarme P."/>
            <person name="Landaud S."/>
            <person name="Irlinger F."/>
        </authorList>
    </citation>
    <scope>NUCLEOTIDE SEQUENCE [LARGE SCALE GENOMIC DNA]</scope>
    <source>
        <strain evidence="1 2">UCMA 3821</strain>
    </source>
</reference>
<protein>
    <submittedName>
        <fullName evidence="1">Uncharacterized protein</fullName>
    </submittedName>
</protein>
<organism evidence="1 2">
    <name type="scientific">Corynebacterium casei UCMA 3821</name>
    <dbReference type="NCBI Taxonomy" id="1110505"/>
    <lineage>
        <taxon>Bacteria</taxon>
        <taxon>Bacillati</taxon>
        <taxon>Actinomycetota</taxon>
        <taxon>Actinomycetes</taxon>
        <taxon>Mycobacteriales</taxon>
        <taxon>Corynebacteriaceae</taxon>
        <taxon>Corynebacterium</taxon>
    </lineage>
</organism>